<dbReference type="InterPro" id="IPR037914">
    <property type="entry name" value="SpoVT-AbrB_sf"/>
</dbReference>
<name>A0A0F9CJZ1_9ZZZZ</name>
<evidence type="ECO:0000313" key="1">
    <source>
        <dbReference type="EMBL" id="KKL49449.1"/>
    </source>
</evidence>
<organism evidence="1">
    <name type="scientific">marine sediment metagenome</name>
    <dbReference type="NCBI Taxonomy" id="412755"/>
    <lineage>
        <taxon>unclassified sequences</taxon>
        <taxon>metagenomes</taxon>
        <taxon>ecological metagenomes</taxon>
    </lineage>
</organism>
<reference evidence="1" key="1">
    <citation type="journal article" date="2015" name="Nature">
        <title>Complex archaea that bridge the gap between prokaryotes and eukaryotes.</title>
        <authorList>
            <person name="Spang A."/>
            <person name="Saw J.H."/>
            <person name="Jorgensen S.L."/>
            <person name="Zaremba-Niedzwiedzka K."/>
            <person name="Martijn J."/>
            <person name="Lind A.E."/>
            <person name="van Eijk R."/>
            <person name="Schleper C."/>
            <person name="Guy L."/>
            <person name="Ettema T.J."/>
        </authorList>
    </citation>
    <scope>NUCLEOTIDE SEQUENCE</scope>
</reference>
<gene>
    <name evidence="1" type="ORF">LCGC14_2315400</name>
</gene>
<accession>A0A0F9CJZ1</accession>
<sequence>MDMPVAEIAAIEILKLEGFVNIVWRSFIAWHSHHDFEADKDGIHYFIEVKNYRYEIDKSKMQNLLPLKATVLFLIVNDSGHEFIPYRELEPEFKNLYQRKIKIAPNGRITIPKFMRELAGLEEGWVVAET</sequence>
<comment type="caution">
    <text evidence="1">The sequence shown here is derived from an EMBL/GenBank/DDBJ whole genome shotgun (WGS) entry which is preliminary data.</text>
</comment>
<protein>
    <submittedName>
        <fullName evidence="1">Uncharacterized protein</fullName>
    </submittedName>
</protein>
<proteinExistence type="predicted"/>
<dbReference type="AlphaFoldDB" id="A0A0F9CJZ1"/>
<dbReference type="EMBL" id="LAZR01032954">
    <property type="protein sequence ID" value="KKL49449.1"/>
    <property type="molecule type" value="Genomic_DNA"/>
</dbReference>
<dbReference type="SUPFAM" id="SSF89447">
    <property type="entry name" value="AbrB/MazE/MraZ-like"/>
    <property type="match status" value="1"/>
</dbReference>